<evidence type="ECO:0000313" key="2">
    <source>
        <dbReference type="Proteomes" id="UP001157502"/>
    </source>
</evidence>
<sequence length="69" mass="7483">MTVCRFKTLHGVHRGTPGTEPPCRSRFSSKPEGIPISPGDDSGADTTRCASFRRYPTASCPPPGNLKMY</sequence>
<keyword evidence="2" id="KW-1185">Reference proteome</keyword>
<proteinExistence type="predicted"/>
<protein>
    <submittedName>
        <fullName evidence="1">Uncharacterized protein</fullName>
    </submittedName>
</protein>
<gene>
    <name evidence="1" type="ORF">DPEC_G00027220</name>
</gene>
<accession>A0ACC2HI60</accession>
<dbReference type="EMBL" id="CM055729">
    <property type="protein sequence ID" value="KAJ8015543.1"/>
    <property type="molecule type" value="Genomic_DNA"/>
</dbReference>
<reference evidence="1" key="1">
    <citation type="submission" date="2021-05" db="EMBL/GenBank/DDBJ databases">
        <authorList>
            <person name="Pan Q."/>
            <person name="Jouanno E."/>
            <person name="Zahm M."/>
            <person name="Klopp C."/>
            <person name="Cabau C."/>
            <person name="Louis A."/>
            <person name="Berthelot C."/>
            <person name="Parey E."/>
            <person name="Roest Crollius H."/>
            <person name="Montfort J."/>
            <person name="Robinson-Rechavi M."/>
            <person name="Bouchez O."/>
            <person name="Lampietro C."/>
            <person name="Lopez Roques C."/>
            <person name="Donnadieu C."/>
            <person name="Postlethwait J."/>
            <person name="Bobe J."/>
            <person name="Dillon D."/>
            <person name="Chandos A."/>
            <person name="von Hippel F."/>
            <person name="Guiguen Y."/>
        </authorList>
    </citation>
    <scope>NUCLEOTIDE SEQUENCE</scope>
    <source>
        <strain evidence="1">YG-Jan2019</strain>
    </source>
</reference>
<evidence type="ECO:0000313" key="1">
    <source>
        <dbReference type="EMBL" id="KAJ8015543.1"/>
    </source>
</evidence>
<organism evidence="1 2">
    <name type="scientific">Dallia pectoralis</name>
    <name type="common">Alaska blackfish</name>
    <dbReference type="NCBI Taxonomy" id="75939"/>
    <lineage>
        <taxon>Eukaryota</taxon>
        <taxon>Metazoa</taxon>
        <taxon>Chordata</taxon>
        <taxon>Craniata</taxon>
        <taxon>Vertebrata</taxon>
        <taxon>Euteleostomi</taxon>
        <taxon>Actinopterygii</taxon>
        <taxon>Neopterygii</taxon>
        <taxon>Teleostei</taxon>
        <taxon>Protacanthopterygii</taxon>
        <taxon>Esociformes</taxon>
        <taxon>Umbridae</taxon>
        <taxon>Dallia</taxon>
    </lineage>
</organism>
<name>A0ACC2HI60_DALPE</name>
<dbReference type="Proteomes" id="UP001157502">
    <property type="component" value="Chromosome 2"/>
</dbReference>
<comment type="caution">
    <text evidence="1">The sequence shown here is derived from an EMBL/GenBank/DDBJ whole genome shotgun (WGS) entry which is preliminary data.</text>
</comment>